<evidence type="ECO:0000313" key="12">
    <source>
        <dbReference type="EMBL" id="KAK7485023.1"/>
    </source>
</evidence>
<dbReference type="EMBL" id="JACVVK020000201">
    <property type="protein sequence ID" value="KAK7485023.1"/>
    <property type="molecule type" value="Genomic_DNA"/>
</dbReference>
<evidence type="ECO:0000256" key="5">
    <source>
        <dbReference type="ARBA" id="ARBA00022989"/>
    </source>
</evidence>
<evidence type="ECO:0000256" key="7">
    <source>
        <dbReference type="SAM" id="MobiDB-lite"/>
    </source>
</evidence>
<accession>A0ABD0KD13</accession>
<feature type="transmembrane region" description="Helical" evidence="8">
    <location>
        <begin position="593"/>
        <end position="623"/>
    </location>
</feature>
<dbReference type="Pfam" id="PF14703">
    <property type="entry name" value="PHM7_cyt"/>
    <property type="match status" value="1"/>
</dbReference>
<dbReference type="PANTHER" id="PTHR13018:SF5">
    <property type="entry name" value="RE44586P"/>
    <property type="match status" value="1"/>
</dbReference>
<evidence type="ECO:0000256" key="2">
    <source>
        <dbReference type="ARBA" id="ARBA00007779"/>
    </source>
</evidence>
<evidence type="ECO:0000313" key="13">
    <source>
        <dbReference type="Proteomes" id="UP001519460"/>
    </source>
</evidence>
<feature type="domain" description="CSC1/OSCA1-like 7TM region" evidence="9">
    <location>
        <begin position="403"/>
        <end position="664"/>
    </location>
</feature>
<keyword evidence="13" id="KW-1185">Reference proteome</keyword>
<dbReference type="Pfam" id="PF13967">
    <property type="entry name" value="RSN1_TM"/>
    <property type="match status" value="1"/>
</dbReference>
<protein>
    <recommendedName>
        <fullName evidence="14">CSC1-like protein 2</fullName>
    </recommendedName>
</protein>
<dbReference type="InterPro" id="IPR045122">
    <property type="entry name" value="Csc1-like"/>
</dbReference>
<evidence type="ECO:0000259" key="10">
    <source>
        <dbReference type="Pfam" id="PF13967"/>
    </source>
</evidence>
<dbReference type="AlphaFoldDB" id="A0ABD0KD13"/>
<evidence type="ECO:0000259" key="11">
    <source>
        <dbReference type="Pfam" id="PF14703"/>
    </source>
</evidence>
<feature type="region of interest" description="Disordered" evidence="7">
    <location>
        <begin position="745"/>
        <end position="767"/>
    </location>
</feature>
<proteinExistence type="inferred from homology"/>
<keyword evidence="3" id="KW-0813">Transport</keyword>
<dbReference type="Pfam" id="PF02714">
    <property type="entry name" value="RSN1_7TM"/>
    <property type="match status" value="1"/>
</dbReference>
<keyword evidence="5 8" id="KW-1133">Transmembrane helix</keyword>
<keyword evidence="4 8" id="KW-0812">Transmembrane</keyword>
<feature type="transmembrane region" description="Helical" evidence="8">
    <location>
        <begin position="28"/>
        <end position="49"/>
    </location>
</feature>
<dbReference type="GO" id="GO:0016020">
    <property type="term" value="C:membrane"/>
    <property type="evidence" value="ECO:0007669"/>
    <property type="project" value="UniProtKB-SubCell"/>
</dbReference>
<comment type="subcellular location">
    <subcellularLocation>
        <location evidence="1">Membrane</location>
        <topology evidence="1">Multi-pass membrane protein</topology>
    </subcellularLocation>
</comment>
<keyword evidence="6 8" id="KW-0472">Membrane</keyword>
<evidence type="ECO:0000256" key="3">
    <source>
        <dbReference type="ARBA" id="ARBA00022448"/>
    </source>
</evidence>
<feature type="transmembrane region" description="Helical" evidence="8">
    <location>
        <begin position="446"/>
        <end position="469"/>
    </location>
</feature>
<feature type="transmembrane region" description="Helical" evidence="8">
    <location>
        <begin position="644"/>
        <end position="667"/>
    </location>
</feature>
<reference evidence="12 13" key="1">
    <citation type="journal article" date="2023" name="Sci. Data">
        <title>Genome assembly of the Korean intertidal mud-creeper Batillaria attramentaria.</title>
        <authorList>
            <person name="Patra A.K."/>
            <person name="Ho P.T."/>
            <person name="Jun S."/>
            <person name="Lee S.J."/>
            <person name="Kim Y."/>
            <person name="Won Y.J."/>
        </authorList>
    </citation>
    <scope>NUCLEOTIDE SEQUENCE [LARGE SCALE GENOMIC DNA]</scope>
    <source>
        <strain evidence="12">Wonlab-2016</strain>
    </source>
</reference>
<sequence>MSQNGSLNCQTGYNANHTVVLYDSYNGIPGTLVINAIAWVGLLLLFTLLRKIAWDYGRLALVSRTEEKWTSLFYGDHEKRSLGSQESLDTAVHSQDKGIFRWIIAFVKLKDIDILHKCGRDAVQYLSFQRYLLVYVCIITIISITVILPVNFQGNLLGNATEFGHTTIGNLDTDSPLLWVHAVFAVVYLLIIVLVLHHFHTNLDVEEDEQVSRTLMISNIPKNKCFADNIRLHFQEAYPEVAVTDVQFSYNITDLVNLDKKRQLAAEARMYSEMELRKTGKRPTMYPYMCGRLCCCTCCGCKEVDAINFYLEEEAELQRACDEERETAYRDPIGIAFITLQSDLQAQRIRADFRANCKGTHNPQMSSVYGELHVQDWQVRFAPSPENIYWENLSVPDWKWWTRAICINGFLMVLLFFLTTPIMFLHTLDLLNIDIKKPAEQLHSPLLVQFLPTLLLWTLSALLPNIVYYSDQYIGHWTKTAEHHAVMRKTFIFLLLMVLVLPSLGLTSAKALFEWIVVDQQKRLKWQCIFLPSNGSFFVNYVITAALIGTALELLRFSELFMYGLKLMLARSQAEKAAVRKSVLWDFQYGAQYAWMLCIFAIIVSFSIPCPLVTPFGLVYLSLKHLVDRYNIFFAYSPSKINKHIHGSAVTFVLWSVIMLQIIITFFTGLRAEGMDRVFLFSCVCLFFTLIIFVGRIGFGWFKHIGASRYRKIGRELIVYVKLDRTKVARGFILHVDESDFGGPAFSDLQQFEDGDAQSPDGDRLHK</sequence>
<comment type="similarity">
    <text evidence="2">Belongs to the CSC1 (TC 1.A.17) family.</text>
</comment>
<dbReference type="Proteomes" id="UP001519460">
    <property type="component" value="Unassembled WGS sequence"/>
</dbReference>
<dbReference type="InterPro" id="IPR027815">
    <property type="entry name" value="CSC1/OSCA1-like_cyt"/>
</dbReference>
<feature type="transmembrane region" description="Helical" evidence="8">
    <location>
        <begin position="177"/>
        <end position="196"/>
    </location>
</feature>
<dbReference type="InterPro" id="IPR032880">
    <property type="entry name" value="CSC1/OSCA1-like_N"/>
</dbReference>
<evidence type="ECO:0000259" key="9">
    <source>
        <dbReference type="Pfam" id="PF02714"/>
    </source>
</evidence>
<name>A0ABD0KD13_9CAEN</name>
<organism evidence="12 13">
    <name type="scientific">Batillaria attramentaria</name>
    <dbReference type="NCBI Taxonomy" id="370345"/>
    <lineage>
        <taxon>Eukaryota</taxon>
        <taxon>Metazoa</taxon>
        <taxon>Spiralia</taxon>
        <taxon>Lophotrochozoa</taxon>
        <taxon>Mollusca</taxon>
        <taxon>Gastropoda</taxon>
        <taxon>Caenogastropoda</taxon>
        <taxon>Sorbeoconcha</taxon>
        <taxon>Cerithioidea</taxon>
        <taxon>Batillariidae</taxon>
        <taxon>Batillaria</taxon>
    </lineage>
</organism>
<gene>
    <name evidence="12" type="ORF">BaRGS_00023801</name>
</gene>
<feature type="transmembrane region" description="Helical" evidence="8">
    <location>
        <begin position="132"/>
        <end position="152"/>
    </location>
</feature>
<dbReference type="InterPro" id="IPR003864">
    <property type="entry name" value="CSC1/OSCA1-like_7TM"/>
</dbReference>
<feature type="domain" description="CSC1/OSCA1-like N-terminal transmembrane" evidence="10">
    <location>
        <begin position="31"/>
        <end position="197"/>
    </location>
</feature>
<feature type="domain" description="CSC1/OSCA1-like cytosolic" evidence="11">
    <location>
        <begin position="212"/>
        <end position="392"/>
    </location>
</feature>
<feature type="transmembrane region" description="Helical" evidence="8">
    <location>
        <begin position="679"/>
        <end position="702"/>
    </location>
</feature>
<feature type="non-terminal residue" evidence="12">
    <location>
        <position position="767"/>
    </location>
</feature>
<dbReference type="PANTHER" id="PTHR13018">
    <property type="entry name" value="PROBABLE MEMBRANE PROTEIN DUF221-RELATED"/>
    <property type="match status" value="1"/>
</dbReference>
<evidence type="ECO:0000256" key="4">
    <source>
        <dbReference type="ARBA" id="ARBA00022692"/>
    </source>
</evidence>
<feature type="transmembrane region" description="Helical" evidence="8">
    <location>
        <begin position="405"/>
        <end position="426"/>
    </location>
</feature>
<evidence type="ECO:0008006" key="14">
    <source>
        <dbReference type="Google" id="ProtNLM"/>
    </source>
</evidence>
<evidence type="ECO:0000256" key="1">
    <source>
        <dbReference type="ARBA" id="ARBA00004141"/>
    </source>
</evidence>
<evidence type="ECO:0000256" key="8">
    <source>
        <dbReference type="SAM" id="Phobius"/>
    </source>
</evidence>
<evidence type="ECO:0000256" key="6">
    <source>
        <dbReference type="ARBA" id="ARBA00023136"/>
    </source>
</evidence>
<feature type="transmembrane region" description="Helical" evidence="8">
    <location>
        <begin position="490"/>
        <end position="513"/>
    </location>
</feature>
<comment type="caution">
    <text evidence="12">The sequence shown here is derived from an EMBL/GenBank/DDBJ whole genome shotgun (WGS) entry which is preliminary data.</text>
</comment>